<feature type="domain" description="Methyltransferase" evidence="3">
    <location>
        <begin position="35"/>
        <end position="129"/>
    </location>
</feature>
<gene>
    <name evidence="4" type="ORF">S12H4_28960</name>
</gene>
<dbReference type="PANTHER" id="PTHR43861">
    <property type="entry name" value="TRANS-ACONITATE 2-METHYLTRANSFERASE-RELATED"/>
    <property type="match status" value="1"/>
</dbReference>
<evidence type="ECO:0000256" key="1">
    <source>
        <dbReference type="ARBA" id="ARBA00022603"/>
    </source>
</evidence>
<keyword evidence="1" id="KW-0489">Methyltransferase</keyword>
<evidence type="ECO:0000259" key="3">
    <source>
        <dbReference type="Pfam" id="PF13649"/>
    </source>
</evidence>
<evidence type="ECO:0000256" key="2">
    <source>
        <dbReference type="ARBA" id="ARBA00022679"/>
    </source>
</evidence>
<feature type="non-terminal residue" evidence="4">
    <location>
        <position position="1"/>
    </location>
</feature>
<evidence type="ECO:0000313" key="4">
    <source>
        <dbReference type="EMBL" id="GAI93673.1"/>
    </source>
</evidence>
<sequence>IYNPVYDFTTAQLASYRTLQSTCIDKLKFDNGDKVLCVGVGTGNEVIQILRRNSNVDIVGVDYSGTALRKAYRKARRSAKEIRVLTMNARHLEFAAGSFDKILCLHLMDFVEDHTEVTNEILRVLKIGGQRDR</sequence>
<accession>X1SL44</accession>
<proteinExistence type="predicted"/>
<dbReference type="Pfam" id="PF13649">
    <property type="entry name" value="Methyltransf_25"/>
    <property type="match status" value="1"/>
</dbReference>
<dbReference type="InterPro" id="IPR029063">
    <property type="entry name" value="SAM-dependent_MTases_sf"/>
</dbReference>
<dbReference type="PANTHER" id="PTHR43861:SF1">
    <property type="entry name" value="TRANS-ACONITATE 2-METHYLTRANSFERASE"/>
    <property type="match status" value="1"/>
</dbReference>
<name>X1SL44_9ZZZZ</name>
<reference evidence="4" key="1">
    <citation type="journal article" date="2014" name="Front. Microbiol.">
        <title>High frequency of phylogenetically diverse reductive dehalogenase-homologous genes in deep subseafloor sedimentary metagenomes.</title>
        <authorList>
            <person name="Kawai M."/>
            <person name="Futagami T."/>
            <person name="Toyoda A."/>
            <person name="Takaki Y."/>
            <person name="Nishi S."/>
            <person name="Hori S."/>
            <person name="Arai W."/>
            <person name="Tsubouchi T."/>
            <person name="Morono Y."/>
            <person name="Uchiyama I."/>
            <person name="Ito T."/>
            <person name="Fujiyama A."/>
            <person name="Inagaki F."/>
            <person name="Takami H."/>
        </authorList>
    </citation>
    <scope>NUCLEOTIDE SEQUENCE</scope>
    <source>
        <strain evidence="4">Expedition CK06-06</strain>
    </source>
</reference>
<comment type="caution">
    <text evidence="4">The sequence shown here is derived from an EMBL/GenBank/DDBJ whole genome shotgun (WGS) entry which is preliminary data.</text>
</comment>
<dbReference type="AlphaFoldDB" id="X1SL44"/>
<dbReference type="GO" id="GO:0032259">
    <property type="term" value="P:methylation"/>
    <property type="evidence" value="ECO:0007669"/>
    <property type="project" value="UniProtKB-KW"/>
</dbReference>
<dbReference type="GO" id="GO:0008168">
    <property type="term" value="F:methyltransferase activity"/>
    <property type="evidence" value="ECO:0007669"/>
    <property type="project" value="UniProtKB-KW"/>
</dbReference>
<dbReference type="CDD" id="cd02440">
    <property type="entry name" value="AdoMet_MTases"/>
    <property type="match status" value="1"/>
</dbReference>
<dbReference type="SUPFAM" id="SSF53335">
    <property type="entry name" value="S-adenosyl-L-methionine-dependent methyltransferases"/>
    <property type="match status" value="1"/>
</dbReference>
<dbReference type="InterPro" id="IPR041698">
    <property type="entry name" value="Methyltransf_25"/>
</dbReference>
<dbReference type="EMBL" id="BARW01016661">
    <property type="protein sequence ID" value="GAI93673.1"/>
    <property type="molecule type" value="Genomic_DNA"/>
</dbReference>
<protein>
    <recommendedName>
        <fullName evidence="3">Methyltransferase domain-containing protein</fullName>
    </recommendedName>
</protein>
<organism evidence="4">
    <name type="scientific">marine sediment metagenome</name>
    <dbReference type="NCBI Taxonomy" id="412755"/>
    <lineage>
        <taxon>unclassified sequences</taxon>
        <taxon>metagenomes</taxon>
        <taxon>ecological metagenomes</taxon>
    </lineage>
</organism>
<dbReference type="Gene3D" id="3.40.50.150">
    <property type="entry name" value="Vaccinia Virus protein VP39"/>
    <property type="match status" value="1"/>
</dbReference>
<keyword evidence="2" id="KW-0808">Transferase</keyword>